<feature type="transmembrane region" description="Helical" evidence="1">
    <location>
        <begin position="303"/>
        <end position="320"/>
    </location>
</feature>
<keyword evidence="1" id="KW-0472">Membrane</keyword>
<dbReference type="AlphaFoldDB" id="A0AAX3LFH3"/>
<feature type="transmembrane region" description="Helical" evidence="1">
    <location>
        <begin position="9"/>
        <end position="27"/>
    </location>
</feature>
<feature type="transmembrane region" description="Helical" evidence="1">
    <location>
        <begin position="92"/>
        <end position="113"/>
    </location>
</feature>
<sequence length="668" mass="76201">MRTEQYNKIIYLSVAVIICLLTSYFYTSTENDIYSFDFLAYWKMYSDYSSLLFSDPLLYLAKTYKEVYSQDYNPLASSIIAPVYYVFGGSRFVYISAVAICYLIPVSYLVYLIVKDTIKLNNPITFAICLLVSVSFVGYWKPILRGYPDIVSMIPLLYCIYYTQRHSLSYKIDIKRALLVGLLLWLPFVLRRWYAYTIVATYLALPLAELIWNKALNYKNTFINLFVNYAIAGTVSILLVFLFQKDVAIRAITTDYSSVYSAYGLPVLDSIHKTIDHIGLFLFIGCLLSFFISYLMIKQSRKVLFIITFIFVLSYILFVRTQSPGHQHEIPFVTWMLIPLLMVITKLINKIKNVELKAQTVAITIFLSILITSVSIYRSVFSDSFGRTFFPEKVYQLKLDNYPNYLDMVSYLKERVLKGNVKYVSVISSGGVLNQSMLKYMAKGDLDNRIKLTPQVDLRDGMPIDSLLSEYLVVVTPIDTHLPHGQEVIKTTATEILSGNGLGSHYEEINRFNLANGSLGIIYKKTSPFAVNEIKEFISKFTRHYPKWQGDYDNEKVISLMTSSLSLGDGAAWFSRSNEFGINTHPGRNFDTVISFIPLRDMITIKSTSTACKNADGVYVSYASKDENGKLHIEPGKEVKIVLHDKSARLELRINKGLNDACDSILIN</sequence>
<feature type="transmembrane region" description="Helical" evidence="1">
    <location>
        <begin position="225"/>
        <end position="243"/>
    </location>
</feature>
<feature type="transmembrane region" description="Helical" evidence="1">
    <location>
        <begin position="120"/>
        <end position="140"/>
    </location>
</feature>
<feature type="transmembrane region" description="Helical" evidence="1">
    <location>
        <begin position="278"/>
        <end position="296"/>
    </location>
</feature>
<keyword evidence="3" id="KW-1185">Reference proteome</keyword>
<keyword evidence="1" id="KW-0812">Transmembrane</keyword>
<name>A0AAX3LFH3_9ENTR</name>
<dbReference type="EMBL" id="CP116347">
    <property type="protein sequence ID" value="WCE15007.1"/>
    <property type="molecule type" value="Genomic_DNA"/>
</dbReference>
<feature type="transmembrane region" description="Helical" evidence="1">
    <location>
        <begin position="196"/>
        <end position="213"/>
    </location>
</feature>
<reference evidence="2 3" key="1">
    <citation type="submission" date="2023-01" db="EMBL/GenBank/DDBJ databases">
        <title>Genome sequence resource and annotation of Enterobacter ludwigii, an economically important pathogen of seedling wilt with strawberry.</title>
        <authorList>
            <person name="Xie Y."/>
        </authorList>
    </citation>
    <scope>NUCLEOTIDE SEQUENCE [LARGE SCALE GENOMIC DNA]</scope>
    <source>
        <strain evidence="2 3">CM-TZ4</strain>
    </source>
</reference>
<feature type="transmembrane region" description="Helical" evidence="1">
    <location>
        <begin position="332"/>
        <end position="349"/>
    </location>
</feature>
<protein>
    <submittedName>
        <fullName evidence="2">Uncharacterized protein</fullName>
    </submittedName>
</protein>
<evidence type="ECO:0000256" key="1">
    <source>
        <dbReference type="SAM" id="Phobius"/>
    </source>
</evidence>
<proteinExistence type="predicted"/>
<feature type="transmembrane region" description="Helical" evidence="1">
    <location>
        <begin position="361"/>
        <end position="381"/>
    </location>
</feature>
<keyword evidence="1" id="KW-1133">Transmembrane helix</keyword>
<organism evidence="2 3">
    <name type="scientific">Enterobacter ludwigii</name>
    <dbReference type="NCBI Taxonomy" id="299767"/>
    <lineage>
        <taxon>Bacteria</taxon>
        <taxon>Pseudomonadati</taxon>
        <taxon>Pseudomonadota</taxon>
        <taxon>Gammaproteobacteria</taxon>
        <taxon>Enterobacterales</taxon>
        <taxon>Enterobacteriaceae</taxon>
        <taxon>Enterobacter</taxon>
        <taxon>Enterobacter cloacae complex</taxon>
    </lineage>
</organism>
<accession>A0AAX3LFH3</accession>
<evidence type="ECO:0000313" key="2">
    <source>
        <dbReference type="EMBL" id="WCE15007.1"/>
    </source>
</evidence>
<dbReference type="RefSeq" id="WP_059306281.1">
    <property type="nucleotide sequence ID" value="NZ_CP116347.1"/>
</dbReference>
<evidence type="ECO:0000313" key="3">
    <source>
        <dbReference type="Proteomes" id="UP001210538"/>
    </source>
</evidence>
<dbReference type="Proteomes" id="UP001210538">
    <property type="component" value="Chromosome"/>
</dbReference>
<gene>
    <name evidence="2" type="ORF">PHA72_09125</name>
</gene>